<protein>
    <submittedName>
        <fullName evidence="1">Uncharacterized protein</fullName>
    </submittedName>
</protein>
<gene>
    <name evidence="1" type="ORF">MENT_LOCUS21093</name>
</gene>
<sequence>MEELEKLSKKLIKIQKETEKKEKEKIEASNAAEILMELSTSQTKARLYLNLRTGGGGF</sequence>
<dbReference type="Proteomes" id="UP000580250">
    <property type="component" value="Unassembled WGS sequence"/>
</dbReference>
<accession>A0A6V7V415</accession>
<dbReference type="AlphaFoldDB" id="A0A6V7V415"/>
<evidence type="ECO:0000313" key="1">
    <source>
        <dbReference type="EMBL" id="CAD2169741.1"/>
    </source>
</evidence>
<organism evidence="1 2">
    <name type="scientific">Meloidogyne enterolobii</name>
    <name type="common">Root-knot nematode worm</name>
    <name type="synonym">Meloidogyne mayaguensis</name>
    <dbReference type="NCBI Taxonomy" id="390850"/>
    <lineage>
        <taxon>Eukaryota</taxon>
        <taxon>Metazoa</taxon>
        <taxon>Ecdysozoa</taxon>
        <taxon>Nematoda</taxon>
        <taxon>Chromadorea</taxon>
        <taxon>Rhabditida</taxon>
        <taxon>Tylenchina</taxon>
        <taxon>Tylenchomorpha</taxon>
        <taxon>Tylenchoidea</taxon>
        <taxon>Meloidogynidae</taxon>
        <taxon>Meloidogyninae</taxon>
        <taxon>Meloidogyne</taxon>
    </lineage>
</organism>
<dbReference type="EMBL" id="CAJEWN010000157">
    <property type="protein sequence ID" value="CAD2169741.1"/>
    <property type="molecule type" value="Genomic_DNA"/>
</dbReference>
<comment type="caution">
    <text evidence="1">The sequence shown here is derived from an EMBL/GenBank/DDBJ whole genome shotgun (WGS) entry which is preliminary data.</text>
</comment>
<reference evidence="1 2" key="1">
    <citation type="submission" date="2020-08" db="EMBL/GenBank/DDBJ databases">
        <authorList>
            <person name="Koutsovoulos G."/>
            <person name="Danchin GJ E."/>
        </authorList>
    </citation>
    <scope>NUCLEOTIDE SEQUENCE [LARGE SCALE GENOMIC DNA]</scope>
</reference>
<evidence type="ECO:0000313" key="2">
    <source>
        <dbReference type="Proteomes" id="UP000580250"/>
    </source>
</evidence>
<proteinExistence type="predicted"/>
<name>A0A6V7V415_MELEN</name>